<evidence type="ECO:0000256" key="1">
    <source>
        <dbReference type="ARBA" id="ARBA00008901"/>
    </source>
</evidence>
<dbReference type="PANTHER" id="PTHR23032:SF13">
    <property type="entry name" value="BRO1 DOMAIN-CONTAINING PROTEIN BROX"/>
    <property type="match status" value="1"/>
</dbReference>
<dbReference type="InterPro" id="IPR004328">
    <property type="entry name" value="BRO1_dom"/>
</dbReference>
<dbReference type="InterPro" id="IPR038898">
    <property type="entry name" value="BROX"/>
</dbReference>
<keyword evidence="5" id="KW-1185">Reference proteome</keyword>
<organism evidence="4 5">
    <name type="scientific">Zootermopsis nevadensis</name>
    <name type="common">Dampwood termite</name>
    <dbReference type="NCBI Taxonomy" id="136037"/>
    <lineage>
        <taxon>Eukaryota</taxon>
        <taxon>Metazoa</taxon>
        <taxon>Ecdysozoa</taxon>
        <taxon>Arthropoda</taxon>
        <taxon>Hexapoda</taxon>
        <taxon>Insecta</taxon>
        <taxon>Pterygota</taxon>
        <taxon>Neoptera</taxon>
        <taxon>Polyneoptera</taxon>
        <taxon>Dictyoptera</taxon>
        <taxon>Blattodea</taxon>
        <taxon>Blattoidea</taxon>
        <taxon>Termitoidae</taxon>
        <taxon>Termopsidae</taxon>
        <taxon>Zootermopsis</taxon>
    </lineage>
</organism>
<dbReference type="InterPro" id="IPR038499">
    <property type="entry name" value="BRO1_sf"/>
</dbReference>
<feature type="domain" description="BRO1" evidence="3">
    <location>
        <begin position="1"/>
        <end position="418"/>
    </location>
</feature>
<dbReference type="AlphaFoldDB" id="A0A067QTX5"/>
<dbReference type="PANTHER" id="PTHR23032">
    <property type="entry name" value="BRO1 DOMAIN-CONTAINING PROTEIN BROX"/>
    <property type="match status" value="1"/>
</dbReference>
<dbReference type="Proteomes" id="UP000027135">
    <property type="component" value="Unassembled WGS sequence"/>
</dbReference>
<accession>A0A067QTX5</accession>
<dbReference type="SMART" id="SM01041">
    <property type="entry name" value="BRO1"/>
    <property type="match status" value="1"/>
</dbReference>
<evidence type="ECO:0000313" key="4">
    <source>
        <dbReference type="EMBL" id="KDR13279.1"/>
    </source>
</evidence>
<proteinExistence type="inferred from homology"/>
<dbReference type="PROSITE" id="PS51180">
    <property type="entry name" value="BRO1"/>
    <property type="match status" value="1"/>
</dbReference>
<dbReference type="OMA" id="YNYCGEN"/>
<feature type="region of interest" description="Disordered" evidence="2">
    <location>
        <begin position="373"/>
        <end position="418"/>
    </location>
</feature>
<comment type="similarity">
    <text evidence="1">Belongs to the BROX family.</text>
</comment>
<sequence length="418" mass="46634">MAHWFHRSVFKATTQVNFEIGMVASDSDAIKICSDLKACRQRLLELLPDPNYSPDAVESVFNMYLSLLHGLLMVPGENTPSKMQHSVLFRWTHSLLGSTPQLQQDSMYEAASMSCNVAFWYMKHASLIASKDDVTMEEAKEVHTSLRKAAGIFKLIECEFSPKLTERQMEAGDLDPRVISAYLTQCTAEAQEVTVARAVELKHNPSLISALANETFKLFSDAARTLDSLGDVASQWIKYLRLKAVVYQAYAYCFCGENLLGQDRCGEAVRALQESQSCYNRSIELCKEYAKTKGPAPKIHPENHSFFKRLAPKIRMILEKCERENGFIYHQKVPDDPPELELKATYGLVSPNEVPLPNPSPLWTPVSYSAFDTPKSRAKDPANSNAAAKVEGNLPPVPEVTMSQTSKDPKTSSGCILQ</sequence>
<dbReference type="Gene3D" id="1.25.40.280">
    <property type="entry name" value="alix/aip1 like domains"/>
    <property type="match status" value="1"/>
</dbReference>
<dbReference type="Pfam" id="PF03097">
    <property type="entry name" value="BRO1"/>
    <property type="match status" value="1"/>
</dbReference>
<gene>
    <name evidence="4" type="ORF">L798_12206</name>
</gene>
<evidence type="ECO:0000259" key="3">
    <source>
        <dbReference type="PROSITE" id="PS51180"/>
    </source>
</evidence>
<protein>
    <submittedName>
        <fullName evidence="4">BRO1 domain-containing protein BROX</fullName>
    </submittedName>
</protein>
<evidence type="ECO:0000313" key="5">
    <source>
        <dbReference type="Proteomes" id="UP000027135"/>
    </source>
</evidence>
<name>A0A067QTX5_ZOONE</name>
<dbReference type="eggNOG" id="ENOG502QQBR">
    <property type="taxonomic scope" value="Eukaryota"/>
</dbReference>
<dbReference type="STRING" id="136037.A0A067QTX5"/>
<reference evidence="4 5" key="1">
    <citation type="journal article" date="2014" name="Nat. Commun.">
        <title>Molecular traces of alternative social organization in a termite genome.</title>
        <authorList>
            <person name="Terrapon N."/>
            <person name="Li C."/>
            <person name="Robertson H.M."/>
            <person name="Ji L."/>
            <person name="Meng X."/>
            <person name="Booth W."/>
            <person name="Chen Z."/>
            <person name="Childers C.P."/>
            <person name="Glastad K.M."/>
            <person name="Gokhale K."/>
            <person name="Gowin J."/>
            <person name="Gronenberg W."/>
            <person name="Hermansen R.A."/>
            <person name="Hu H."/>
            <person name="Hunt B.G."/>
            <person name="Huylmans A.K."/>
            <person name="Khalil S.M."/>
            <person name="Mitchell R.D."/>
            <person name="Munoz-Torres M.C."/>
            <person name="Mustard J.A."/>
            <person name="Pan H."/>
            <person name="Reese J.T."/>
            <person name="Scharf M.E."/>
            <person name="Sun F."/>
            <person name="Vogel H."/>
            <person name="Xiao J."/>
            <person name="Yang W."/>
            <person name="Yang Z."/>
            <person name="Yang Z."/>
            <person name="Zhou J."/>
            <person name="Zhu J."/>
            <person name="Brent C.S."/>
            <person name="Elsik C.G."/>
            <person name="Goodisman M.A."/>
            <person name="Liberles D.A."/>
            <person name="Roe R.M."/>
            <person name="Vargo E.L."/>
            <person name="Vilcinskas A."/>
            <person name="Wang J."/>
            <person name="Bornberg-Bauer E."/>
            <person name="Korb J."/>
            <person name="Zhang G."/>
            <person name="Liebig J."/>
        </authorList>
    </citation>
    <scope>NUCLEOTIDE SEQUENCE [LARGE SCALE GENOMIC DNA]</scope>
    <source>
        <tissue evidence="4">Whole organism</tissue>
    </source>
</reference>
<evidence type="ECO:0000256" key="2">
    <source>
        <dbReference type="SAM" id="MobiDB-lite"/>
    </source>
</evidence>
<dbReference type="InParanoid" id="A0A067QTX5"/>
<dbReference type="OrthoDB" id="10266451at2759"/>
<feature type="compositionally biased region" description="Polar residues" evidence="2">
    <location>
        <begin position="401"/>
        <end position="418"/>
    </location>
</feature>
<dbReference type="EMBL" id="KK852954">
    <property type="protein sequence ID" value="KDR13279.1"/>
    <property type="molecule type" value="Genomic_DNA"/>
</dbReference>